<accession>A0A931MUP7</accession>
<evidence type="ECO:0000259" key="9">
    <source>
        <dbReference type="Pfam" id="PF12804"/>
    </source>
</evidence>
<dbReference type="Pfam" id="PF12804">
    <property type="entry name" value="NTP_transf_3"/>
    <property type="match status" value="1"/>
</dbReference>
<dbReference type="GO" id="GO:0061603">
    <property type="term" value="F:molybdenum cofactor guanylyltransferase activity"/>
    <property type="evidence" value="ECO:0007669"/>
    <property type="project" value="UniProtKB-EC"/>
</dbReference>
<organism evidence="10 11">
    <name type="scientific">Halobacillus yeomjeoni</name>
    <dbReference type="NCBI Taxonomy" id="311194"/>
    <lineage>
        <taxon>Bacteria</taxon>
        <taxon>Bacillati</taxon>
        <taxon>Bacillota</taxon>
        <taxon>Bacilli</taxon>
        <taxon>Bacillales</taxon>
        <taxon>Bacillaceae</taxon>
        <taxon>Halobacillus</taxon>
    </lineage>
</organism>
<protein>
    <recommendedName>
        <fullName evidence="8">Probable molybdenum cofactor guanylyltransferase</fullName>
        <shortName evidence="8">MoCo guanylyltransferase</shortName>
        <ecNumber evidence="8">2.7.7.77</ecNumber>
    </recommendedName>
    <alternativeName>
        <fullName evidence="8">GTP:molybdopterin guanylyltransferase</fullName>
    </alternativeName>
    <alternativeName>
        <fullName evidence="8">Mo-MPT guanylyltransferase</fullName>
    </alternativeName>
    <alternativeName>
        <fullName evidence="8">Molybdopterin guanylyltransferase</fullName>
    </alternativeName>
    <alternativeName>
        <fullName evidence="8">Molybdopterin-guanine dinucleotide synthase</fullName>
        <shortName evidence="8">MGD synthase</shortName>
    </alternativeName>
</protein>
<keyword evidence="7 8" id="KW-0501">Molybdenum cofactor biosynthesis</keyword>
<evidence type="ECO:0000256" key="7">
    <source>
        <dbReference type="ARBA" id="ARBA00023150"/>
    </source>
</evidence>
<dbReference type="CDD" id="cd02503">
    <property type="entry name" value="MobA"/>
    <property type="match status" value="1"/>
</dbReference>
<comment type="catalytic activity">
    <reaction evidence="8">
        <text>Mo-molybdopterin + GTP + H(+) = Mo-molybdopterin guanine dinucleotide + diphosphate</text>
        <dbReference type="Rhea" id="RHEA:34243"/>
        <dbReference type="ChEBI" id="CHEBI:15378"/>
        <dbReference type="ChEBI" id="CHEBI:33019"/>
        <dbReference type="ChEBI" id="CHEBI:37565"/>
        <dbReference type="ChEBI" id="CHEBI:71302"/>
        <dbReference type="ChEBI" id="CHEBI:71310"/>
        <dbReference type="EC" id="2.7.7.77"/>
    </reaction>
</comment>
<evidence type="ECO:0000256" key="8">
    <source>
        <dbReference type="HAMAP-Rule" id="MF_00316"/>
    </source>
</evidence>
<dbReference type="PANTHER" id="PTHR19136">
    <property type="entry name" value="MOLYBDENUM COFACTOR GUANYLYLTRANSFERASE"/>
    <property type="match status" value="1"/>
</dbReference>
<keyword evidence="2 8" id="KW-0808">Transferase</keyword>
<evidence type="ECO:0000256" key="4">
    <source>
        <dbReference type="ARBA" id="ARBA00022741"/>
    </source>
</evidence>
<evidence type="ECO:0000256" key="6">
    <source>
        <dbReference type="ARBA" id="ARBA00023134"/>
    </source>
</evidence>
<dbReference type="InterPro" id="IPR029044">
    <property type="entry name" value="Nucleotide-diphossugar_trans"/>
</dbReference>
<evidence type="ECO:0000256" key="1">
    <source>
        <dbReference type="ARBA" id="ARBA00022490"/>
    </source>
</evidence>
<feature type="binding site" evidence="8">
    <location>
        <begin position="10"/>
        <end position="12"/>
    </location>
    <ligand>
        <name>GTP</name>
        <dbReference type="ChEBI" id="CHEBI:37565"/>
    </ligand>
</feature>
<keyword evidence="5 8" id="KW-0460">Magnesium</keyword>
<evidence type="ECO:0000256" key="2">
    <source>
        <dbReference type="ARBA" id="ARBA00022679"/>
    </source>
</evidence>
<keyword evidence="10" id="KW-0548">Nucleotidyltransferase</keyword>
<feature type="binding site" evidence="8">
    <location>
        <position position="50"/>
    </location>
    <ligand>
        <name>GTP</name>
        <dbReference type="ChEBI" id="CHEBI:37565"/>
    </ligand>
</feature>
<dbReference type="PANTHER" id="PTHR19136:SF81">
    <property type="entry name" value="MOLYBDENUM COFACTOR GUANYLYLTRANSFERASE"/>
    <property type="match status" value="1"/>
</dbReference>
<dbReference type="RefSeq" id="WP_197316117.1">
    <property type="nucleotide sequence ID" value="NZ_JADZSC010000001.1"/>
</dbReference>
<proteinExistence type="inferred from homology"/>
<keyword evidence="6 8" id="KW-0342">GTP-binding</keyword>
<comment type="subcellular location">
    <subcellularLocation>
        <location evidence="8">Cytoplasm</location>
    </subcellularLocation>
</comment>
<keyword evidence="3 8" id="KW-0479">Metal-binding</keyword>
<name>A0A931MUP7_9BACI</name>
<comment type="domain">
    <text evidence="8">The N-terminal domain determines nucleotide recognition and specific binding, while the C-terminal domain determines the specific binding to the target protein.</text>
</comment>
<dbReference type="InterPro" id="IPR025877">
    <property type="entry name" value="MobA-like_NTP_Trfase"/>
</dbReference>
<dbReference type="AlphaFoldDB" id="A0A931MUP7"/>
<dbReference type="EMBL" id="JADZSC010000001">
    <property type="protein sequence ID" value="MBH0229514.1"/>
    <property type="molecule type" value="Genomic_DNA"/>
</dbReference>
<dbReference type="SUPFAM" id="SSF53448">
    <property type="entry name" value="Nucleotide-diphospho-sugar transferases"/>
    <property type="match status" value="1"/>
</dbReference>
<feature type="domain" description="MobA-like NTP transferase" evidence="9">
    <location>
        <begin position="7"/>
        <end position="152"/>
    </location>
</feature>
<dbReference type="GO" id="GO:0005525">
    <property type="term" value="F:GTP binding"/>
    <property type="evidence" value="ECO:0007669"/>
    <property type="project" value="UniProtKB-UniRule"/>
</dbReference>
<dbReference type="GO" id="GO:0046872">
    <property type="term" value="F:metal ion binding"/>
    <property type="evidence" value="ECO:0007669"/>
    <property type="project" value="UniProtKB-KW"/>
</dbReference>
<dbReference type="GO" id="GO:0006777">
    <property type="term" value="P:Mo-molybdopterin cofactor biosynthetic process"/>
    <property type="evidence" value="ECO:0007669"/>
    <property type="project" value="UniProtKB-KW"/>
</dbReference>
<comment type="similarity">
    <text evidence="8">Belongs to the MobA family.</text>
</comment>
<reference evidence="10 11" key="1">
    <citation type="journal article" date="2005" name="Int. J. Syst. Evol. Microbiol.">
        <title>Halobacillus yeomjeoni sp. nov., isolated from a marine solar saltern in Korea.</title>
        <authorList>
            <person name="Yoon J.H."/>
            <person name="Kang S.J."/>
            <person name="Lee C.H."/>
            <person name="Oh H.W."/>
            <person name="Oh T.K."/>
        </authorList>
    </citation>
    <scope>NUCLEOTIDE SEQUENCE [LARGE SCALE GENOMIC DNA]</scope>
    <source>
        <strain evidence="10 11">KCTC 3957</strain>
    </source>
</reference>
<feature type="binding site" evidence="8">
    <location>
        <position position="93"/>
    </location>
    <ligand>
        <name>GTP</name>
        <dbReference type="ChEBI" id="CHEBI:37565"/>
    </ligand>
</feature>
<comment type="function">
    <text evidence="8">Transfers a GMP moiety from GTP to Mo-molybdopterin (Mo-MPT) cofactor (Moco or molybdenum cofactor) to form Mo-molybdopterin guanine dinucleotide (Mo-MGD) cofactor.</text>
</comment>
<gene>
    <name evidence="8" type="primary">mobA</name>
    <name evidence="10" type="ORF">H0267_04725</name>
</gene>
<keyword evidence="4 8" id="KW-0547">Nucleotide-binding</keyword>
<evidence type="ECO:0000256" key="3">
    <source>
        <dbReference type="ARBA" id="ARBA00022723"/>
    </source>
</evidence>
<dbReference type="Proteomes" id="UP000614490">
    <property type="component" value="Unassembled WGS sequence"/>
</dbReference>
<feature type="binding site" evidence="8">
    <location>
        <position position="22"/>
    </location>
    <ligand>
        <name>GTP</name>
        <dbReference type="ChEBI" id="CHEBI:37565"/>
    </ligand>
</feature>
<dbReference type="InterPro" id="IPR013482">
    <property type="entry name" value="Molybde_CF_guanTrfase"/>
</dbReference>
<dbReference type="Gene3D" id="3.90.550.10">
    <property type="entry name" value="Spore Coat Polysaccharide Biosynthesis Protein SpsA, Chain A"/>
    <property type="match status" value="1"/>
</dbReference>
<evidence type="ECO:0000256" key="5">
    <source>
        <dbReference type="ARBA" id="ARBA00022842"/>
    </source>
</evidence>
<feature type="binding site" evidence="8">
    <location>
        <position position="64"/>
    </location>
    <ligand>
        <name>GTP</name>
        <dbReference type="ChEBI" id="CHEBI:37565"/>
    </ligand>
</feature>
<feature type="binding site" evidence="8">
    <location>
        <position position="93"/>
    </location>
    <ligand>
        <name>Mg(2+)</name>
        <dbReference type="ChEBI" id="CHEBI:18420"/>
    </ligand>
</feature>
<evidence type="ECO:0000313" key="11">
    <source>
        <dbReference type="Proteomes" id="UP000614490"/>
    </source>
</evidence>
<comment type="cofactor">
    <cofactor evidence="8">
        <name>Mg(2+)</name>
        <dbReference type="ChEBI" id="CHEBI:18420"/>
    </cofactor>
</comment>
<dbReference type="EC" id="2.7.7.77" evidence="8"/>
<dbReference type="HAMAP" id="MF_00316">
    <property type="entry name" value="MobA"/>
    <property type="match status" value="1"/>
</dbReference>
<evidence type="ECO:0000313" key="10">
    <source>
        <dbReference type="EMBL" id="MBH0229514.1"/>
    </source>
</evidence>
<sequence length="202" mass="23028">MKNTVCGVIIAGGESTRMGQDKAGLPLGDSTTIKRIAKEMRKVVPAVVINQNQPRDSALPIIKDEVNDAGPLGGMHAVLKERNETWFAVTACDTPFIRAEVYRYLLHQRLNFQDAEAIIPVWEGRKQPLSGIYHKNILENLEKLLEKGKRRFSDLFECVEAVYIHEFTDLSNEHLTLHFFNMNTPEDYVKAKRIMDHSRHSI</sequence>
<keyword evidence="11" id="KW-1185">Reference proteome</keyword>
<dbReference type="GO" id="GO:0005737">
    <property type="term" value="C:cytoplasm"/>
    <property type="evidence" value="ECO:0007669"/>
    <property type="project" value="UniProtKB-SubCell"/>
</dbReference>
<comment type="caution">
    <text evidence="10">The sequence shown here is derived from an EMBL/GenBank/DDBJ whole genome shotgun (WGS) entry which is preliminary data.</text>
</comment>
<keyword evidence="1 8" id="KW-0963">Cytoplasm</keyword>